<reference evidence="1" key="1">
    <citation type="submission" date="2015-04" db="UniProtKB">
        <authorList>
            <consortium name="EnsemblPlants"/>
        </authorList>
    </citation>
    <scope>IDENTIFICATION</scope>
    <source>
        <strain evidence="1">SL10</strain>
    </source>
</reference>
<proteinExistence type="predicted"/>
<dbReference type="EnsemblPlants" id="ONIVA07G05100.1">
    <property type="protein sequence ID" value="ONIVA07G05100.1"/>
    <property type="gene ID" value="ONIVA07G05100"/>
</dbReference>
<keyword evidence="2" id="KW-1185">Reference proteome</keyword>
<reference evidence="1" key="2">
    <citation type="submission" date="2018-04" db="EMBL/GenBank/DDBJ databases">
        <title>OnivRS2 (Oryza nivara Reference Sequence Version 2).</title>
        <authorList>
            <person name="Zhang J."/>
            <person name="Kudrna D."/>
            <person name="Lee S."/>
            <person name="Talag J."/>
            <person name="Rajasekar S."/>
            <person name="Welchert J."/>
            <person name="Hsing Y.-I."/>
            <person name="Wing R.A."/>
        </authorList>
    </citation>
    <scope>NUCLEOTIDE SEQUENCE [LARGE SCALE GENOMIC DNA]</scope>
    <source>
        <strain evidence="1">SL10</strain>
    </source>
</reference>
<evidence type="ECO:0000313" key="2">
    <source>
        <dbReference type="Proteomes" id="UP000006591"/>
    </source>
</evidence>
<sequence>MGARRKPTVGLVSSPDAVVEVGFCWREEREIEMEMEMEENEGLINVLSVTKEACIFVVATQEMNQMAAQFVNWRRRVRIEIKQLSGQNSHVQWA</sequence>
<dbReference type="HOGENOM" id="CLU_166390_0_0_1"/>
<dbReference type="Gramene" id="ONIVA07G05100.1">
    <property type="protein sequence ID" value="ONIVA07G05100.1"/>
    <property type="gene ID" value="ONIVA07G05100"/>
</dbReference>
<evidence type="ECO:0000313" key="1">
    <source>
        <dbReference type="EnsemblPlants" id="ONIVA07G05100.1"/>
    </source>
</evidence>
<protein>
    <submittedName>
        <fullName evidence="1">Uncharacterized protein</fullName>
    </submittedName>
</protein>
<organism evidence="1">
    <name type="scientific">Oryza nivara</name>
    <name type="common">Indian wild rice</name>
    <name type="synonym">Oryza sativa f. spontanea</name>
    <dbReference type="NCBI Taxonomy" id="4536"/>
    <lineage>
        <taxon>Eukaryota</taxon>
        <taxon>Viridiplantae</taxon>
        <taxon>Streptophyta</taxon>
        <taxon>Embryophyta</taxon>
        <taxon>Tracheophyta</taxon>
        <taxon>Spermatophyta</taxon>
        <taxon>Magnoliopsida</taxon>
        <taxon>Liliopsida</taxon>
        <taxon>Poales</taxon>
        <taxon>Poaceae</taxon>
        <taxon>BOP clade</taxon>
        <taxon>Oryzoideae</taxon>
        <taxon>Oryzeae</taxon>
        <taxon>Oryzinae</taxon>
        <taxon>Oryza</taxon>
    </lineage>
</organism>
<accession>A0A0E0HXU6</accession>
<dbReference type="AlphaFoldDB" id="A0A0E0HXU6"/>
<name>A0A0E0HXU6_ORYNI</name>
<dbReference type="Proteomes" id="UP000006591">
    <property type="component" value="Chromosome 7"/>
</dbReference>